<accession>A0A1I0CCD2</accession>
<dbReference type="AlphaFoldDB" id="A0A1I0CCD2"/>
<sequence length="86" mass="10316">MINNVYGKGKKHVLTVGWDENSNSKLIVEDMYIQHQEKEYPFPHILDGCEITKCEFRKNDTELYIEYTDKDTQKTENRTLKLKDFR</sequence>
<dbReference type="STRING" id="29364.SAMN04487772_109101"/>
<name>A0A1I0CCD2_9FIRM</name>
<dbReference type="EMBL" id="FOHN01000009">
    <property type="protein sequence ID" value="SET16593.1"/>
    <property type="molecule type" value="Genomic_DNA"/>
</dbReference>
<evidence type="ECO:0000313" key="2">
    <source>
        <dbReference type="Proteomes" id="UP000199800"/>
    </source>
</evidence>
<gene>
    <name evidence="1" type="ORF">SAMN04487772_109101</name>
</gene>
<dbReference type="Proteomes" id="UP000199800">
    <property type="component" value="Unassembled WGS sequence"/>
</dbReference>
<reference evidence="1 2" key="1">
    <citation type="submission" date="2016-10" db="EMBL/GenBank/DDBJ databases">
        <authorList>
            <person name="de Groot N.N."/>
        </authorList>
    </citation>
    <scope>NUCLEOTIDE SEQUENCE [LARGE SCALE GENOMIC DNA]</scope>
    <source>
        <strain evidence="1 2">DSM 1801</strain>
    </source>
</reference>
<protein>
    <submittedName>
        <fullName evidence="1">Uncharacterized protein</fullName>
    </submittedName>
</protein>
<keyword evidence="2" id="KW-1185">Reference proteome</keyword>
<proteinExistence type="predicted"/>
<organism evidence="1 2">
    <name type="scientific">[Clostridium] polysaccharolyticum</name>
    <dbReference type="NCBI Taxonomy" id="29364"/>
    <lineage>
        <taxon>Bacteria</taxon>
        <taxon>Bacillati</taxon>
        <taxon>Bacillota</taxon>
        <taxon>Clostridia</taxon>
        <taxon>Lachnospirales</taxon>
        <taxon>Lachnospiraceae</taxon>
    </lineage>
</organism>
<evidence type="ECO:0000313" key="1">
    <source>
        <dbReference type="EMBL" id="SET16593.1"/>
    </source>
</evidence>